<dbReference type="Pfam" id="PF16450">
    <property type="entry name" value="Prot_ATP_ID_OB_C"/>
    <property type="match status" value="1"/>
</dbReference>
<keyword evidence="6 11" id="KW-0067">ATP-binding</keyword>
<evidence type="ECO:0000256" key="4">
    <source>
        <dbReference type="ARBA" id="ARBA00022490"/>
    </source>
</evidence>
<dbReference type="EMBL" id="CP058606">
    <property type="protein sequence ID" value="QLG72057.1"/>
    <property type="molecule type" value="Genomic_DNA"/>
</dbReference>
<dbReference type="GO" id="GO:0008540">
    <property type="term" value="C:proteasome regulatory particle, base subcomplex"/>
    <property type="evidence" value="ECO:0007669"/>
    <property type="project" value="UniProtKB-ARBA"/>
</dbReference>
<dbReference type="GO" id="GO:0016887">
    <property type="term" value="F:ATP hydrolysis activity"/>
    <property type="evidence" value="ECO:0007669"/>
    <property type="project" value="InterPro"/>
</dbReference>
<dbReference type="InterPro" id="IPR003959">
    <property type="entry name" value="ATPase_AAA_core"/>
</dbReference>
<keyword evidence="7" id="KW-0647">Proteasome</keyword>
<comment type="similarity">
    <text evidence="3 11">Belongs to the AAA ATPase family.</text>
</comment>
<keyword evidence="8" id="KW-0539">Nucleus</keyword>
<evidence type="ECO:0000256" key="1">
    <source>
        <dbReference type="ARBA" id="ARBA00004123"/>
    </source>
</evidence>
<dbReference type="GO" id="GO:0005737">
    <property type="term" value="C:cytoplasm"/>
    <property type="evidence" value="ECO:0007669"/>
    <property type="project" value="UniProtKB-SubCell"/>
</dbReference>
<organism evidence="13 14">
    <name type="scientific">Zygotorulaspora mrakii</name>
    <name type="common">Zygosaccharomyces mrakii</name>
    <dbReference type="NCBI Taxonomy" id="42260"/>
    <lineage>
        <taxon>Eukaryota</taxon>
        <taxon>Fungi</taxon>
        <taxon>Dikarya</taxon>
        <taxon>Ascomycota</taxon>
        <taxon>Saccharomycotina</taxon>
        <taxon>Saccharomycetes</taxon>
        <taxon>Saccharomycetales</taxon>
        <taxon>Saccharomycetaceae</taxon>
        <taxon>Zygotorulaspora</taxon>
    </lineage>
</organism>
<dbReference type="PANTHER" id="PTHR23073">
    <property type="entry name" value="26S PROTEASOME REGULATORY SUBUNIT"/>
    <property type="match status" value="1"/>
</dbReference>
<dbReference type="GO" id="GO:0005524">
    <property type="term" value="F:ATP binding"/>
    <property type="evidence" value="ECO:0007669"/>
    <property type="project" value="UniProtKB-KW"/>
</dbReference>
<evidence type="ECO:0000256" key="3">
    <source>
        <dbReference type="ARBA" id="ARBA00006914"/>
    </source>
</evidence>
<gene>
    <name evidence="13" type="ORF">HG535_0C04110</name>
</gene>
<dbReference type="InterPro" id="IPR027417">
    <property type="entry name" value="P-loop_NTPase"/>
</dbReference>
<evidence type="ECO:0000313" key="13">
    <source>
        <dbReference type="EMBL" id="QLG72057.1"/>
    </source>
</evidence>
<sequence>MATLEELDAQQLPGDAELEKEILNLSTQELTTRAKLLDNEIRIFRSEIQRVTHENSTMVEKIKDNKEKIKNNRQLPYLVANVVEIMDMDELQDKENSEAVTQNGNLNLDNAAEGKAAVVKTSSRQTVFLPMVGLVDPETLKPNDLVGVNKDSYLILETLPSEFDSRVKAMEVDEKPTETYSDVGGLDKQIEELVEAIVLPMKRADKFKEMGIRAPKGALMYGPPGTGKTLLARACAAQTNATFLKLAAPQLVQMFIGEGAKLVRDAFELAKEKAPTIIFIDELDAIGTKRFDSEKSGDREVQRTMLELLNQLDGFGSDDRVKVLAATNRVDVLDPALLRSGRLDRKIEFPLPTEDARAQILQIHSRKMTTADDINWQELARSTDEFNGAQLKAVSVEAGMIALRNGQDSVKHEDFVDAIGEVQARKSKSVSFYA</sequence>
<dbReference type="GO" id="GO:0080090">
    <property type="term" value="P:regulation of primary metabolic process"/>
    <property type="evidence" value="ECO:0007669"/>
    <property type="project" value="UniProtKB-ARBA"/>
</dbReference>
<dbReference type="OrthoDB" id="9443236at2759"/>
<dbReference type="KEGG" id="zmk:HG535_0C04110"/>
<keyword evidence="5 11" id="KW-0547">Nucleotide-binding</keyword>
<dbReference type="RefSeq" id="XP_037143785.1">
    <property type="nucleotide sequence ID" value="XM_037287890.1"/>
</dbReference>
<comment type="function">
    <text evidence="9">The 26S proteasome is involved in the ATP-dependent degradation of ubiquitinated proteins. The regulatory (or ATPase) complex confers ATP dependency and substrate specificity to the 26S complex.</text>
</comment>
<dbReference type="Proteomes" id="UP000509704">
    <property type="component" value="Chromosome 3"/>
</dbReference>
<evidence type="ECO:0000259" key="12">
    <source>
        <dbReference type="SMART" id="SM00382"/>
    </source>
</evidence>
<keyword evidence="14" id="KW-1185">Reference proteome</keyword>
<evidence type="ECO:0000313" key="14">
    <source>
        <dbReference type="Proteomes" id="UP000509704"/>
    </source>
</evidence>
<dbReference type="GeneID" id="59235755"/>
<dbReference type="InterPro" id="IPR032501">
    <property type="entry name" value="Prot_ATP_ID_OB_2nd"/>
</dbReference>
<dbReference type="PROSITE" id="PS00674">
    <property type="entry name" value="AAA"/>
    <property type="match status" value="1"/>
</dbReference>
<dbReference type="GO" id="GO:0070682">
    <property type="term" value="P:proteasome regulatory particle assembly"/>
    <property type="evidence" value="ECO:0007669"/>
    <property type="project" value="UniProtKB-ARBA"/>
</dbReference>
<dbReference type="Gene3D" id="3.40.50.300">
    <property type="entry name" value="P-loop containing nucleotide triphosphate hydrolases"/>
    <property type="match status" value="1"/>
</dbReference>
<dbReference type="SUPFAM" id="SSF52540">
    <property type="entry name" value="P-loop containing nucleoside triphosphate hydrolases"/>
    <property type="match status" value="1"/>
</dbReference>
<dbReference type="FunFam" id="1.10.8.60:FF:000009">
    <property type="entry name" value="26S protease regulatory subunit 6A"/>
    <property type="match status" value="1"/>
</dbReference>
<evidence type="ECO:0000256" key="9">
    <source>
        <dbReference type="ARBA" id="ARBA00024661"/>
    </source>
</evidence>
<dbReference type="Pfam" id="PF17862">
    <property type="entry name" value="AAA_lid_3"/>
    <property type="match status" value="1"/>
</dbReference>
<keyword evidence="4" id="KW-0963">Cytoplasm</keyword>
<evidence type="ECO:0000256" key="6">
    <source>
        <dbReference type="ARBA" id="ARBA00022840"/>
    </source>
</evidence>
<dbReference type="InterPro" id="IPR050221">
    <property type="entry name" value="26S_Proteasome_ATPase"/>
</dbReference>
<reference evidence="13 14" key="1">
    <citation type="submission" date="2020-07" db="EMBL/GenBank/DDBJ databases">
        <title>The yeast mating-type switching endonuclease HO is a domesticated member of an unorthodox homing genetic element family.</title>
        <authorList>
            <person name="Coughlan A.Y."/>
            <person name="Lombardi L."/>
            <person name="Braun-Galleani S."/>
            <person name="Martos A.R."/>
            <person name="Galeote V."/>
            <person name="Bigey F."/>
            <person name="Dequin S."/>
            <person name="Byrne K.P."/>
            <person name="Wolfe K.H."/>
        </authorList>
    </citation>
    <scope>NUCLEOTIDE SEQUENCE [LARGE SCALE GENOMIC DNA]</scope>
    <source>
        <strain evidence="13 14">NRRL Y-6702</strain>
    </source>
</reference>
<dbReference type="GO" id="GO:0010498">
    <property type="term" value="P:proteasomal protein catabolic process"/>
    <property type="evidence" value="ECO:0007669"/>
    <property type="project" value="UniProtKB-ARBA"/>
</dbReference>
<dbReference type="FunFam" id="3.40.50.300:FF:000037">
    <property type="entry name" value="26S protease regulatory subunit 6A"/>
    <property type="match status" value="1"/>
</dbReference>
<dbReference type="Gene3D" id="2.40.50.140">
    <property type="entry name" value="Nucleic acid-binding proteins"/>
    <property type="match status" value="1"/>
</dbReference>
<evidence type="ECO:0000256" key="5">
    <source>
        <dbReference type="ARBA" id="ARBA00022741"/>
    </source>
</evidence>
<evidence type="ECO:0000256" key="2">
    <source>
        <dbReference type="ARBA" id="ARBA00004496"/>
    </source>
</evidence>
<evidence type="ECO:0000256" key="8">
    <source>
        <dbReference type="ARBA" id="ARBA00023242"/>
    </source>
</evidence>
<accession>A0A7H9B0Q1</accession>
<dbReference type="Gene3D" id="1.10.8.60">
    <property type="match status" value="1"/>
</dbReference>
<dbReference type="InterPro" id="IPR003960">
    <property type="entry name" value="ATPase_AAA_CS"/>
</dbReference>
<dbReference type="InterPro" id="IPR012340">
    <property type="entry name" value="NA-bd_OB-fold"/>
</dbReference>
<evidence type="ECO:0000256" key="7">
    <source>
        <dbReference type="ARBA" id="ARBA00022942"/>
    </source>
</evidence>
<dbReference type="Pfam" id="PF00004">
    <property type="entry name" value="AAA"/>
    <property type="match status" value="1"/>
</dbReference>
<protein>
    <recommendedName>
        <fullName evidence="10">26S proteasome regulatory subunit 6A</fullName>
    </recommendedName>
</protein>
<dbReference type="GO" id="GO:0005634">
    <property type="term" value="C:nucleus"/>
    <property type="evidence" value="ECO:0007669"/>
    <property type="project" value="UniProtKB-SubCell"/>
</dbReference>
<dbReference type="GO" id="GO:0010604">
    <property type="term" value="P:positive regulation of macromolecule metabolic process"/>
    <property type="evidence" value="ECO:0007669"/>
    <property type="project" value="UniProtKB-ARBA"/>
</dbReference>
<dbReference type="FunFam" id="2.40.50.140:FF:000076">
    <property type="entry name" value="26S protease regulatory subunit 6A"/>
    <property type="match status" value="1"/>
</dbReference>
<evidence type="ECO:0000256" key="11">
    <source>
        <dbReference type="RuleBase" id="RU003651"/>
    </source>
</evidence>
<dbReference type="InterPro" id="IPR003593">
    <property type="entry name" value="AAA+_ATPase"/>
</dbReference>
<dbReference type="SMART" id="SM00382">
    <property type="entry name" value="AAA"/>
    <property type="match status" value="1"/>
</dbReference>
<dbReference type="AlphaFoldDB" id="A0A7H9B0Q1"/>
<evidence type="ECO:0000256" key="10">
    <source>
        <dbReference type="ARBA" id="ARBA00069320"/>
    </source>
</evidence>
<proteinExistence type="inferred from homology"/>
<dbReference type="InterPro" id="IPR041569">
    <property type="entry name" value="AAA_lid_3"/>
</dbReference>
<feature type="domain" description="AAA+ ATPase" evidence="12">
    <location>
        <begin position="214"/>
        <end position="353"/>
    </location>
</feature>
<comment type="subcellular location">
    <subcellularLocation>
        <location evidence="2">Cytoplasm</location>
    </subcellularLocation>
    <subcellularLocation>
        <location evidence="1">Nucleus</location>
    </subcellularLocation>
</comment>
<name>A0A7H9B0Q1_ZYGMR</name>